<dbReference type="RefSeq" id="WP_149266450.1">
    <property type="nucleotide sequence ID" value="NZ_VFJB01000005.1"/>
</dbReference>
<keyword evidence="11 15" id="KW-0560">Oxidoreductase</keyword>
<dbReference type="GO" id="GO:0009097">
    <property type="term" value="P:isoleucine biosynthetic process"/>
    <property type="evidence" value="ECO:0007669"/>
    <property type="project" value="UniProtKB-UniRule"/>
</dbReference>
<dbReference type="SUPFAM" id="SSF55347">
    <property type="entry name" value="Glyceraldehyde-3-phosphate dehydrogenase-like, C-terminal domain"/>
    <property type="match status" value="1"/>
</dbReference>
<feature type="binding site" evidence="15">
    <location>
        <begin position="164"/>
        <end position="165"/>
    </location>
    <ligand>
        <name>NADP(+)</name>
        <dbReference type="ChEBI" id="CHEBI:58349"/>
    </ligand>
</feature>
<keyword evidence="12 15" id="KW-0457">Lysine biosynthesis</keyword>
<dbReference type="UniPathway" id="UPA00050">
    <property type="reaction ID" value="UER00463"/>
</dbReference>
<comment type="subunit">
    <text evidence="5 15">Homodimer.</text>
</comment>
<feature type="active site" description="Acyl-thioester intermediate" evidence="15 16">
    <location>
        <position position="134"/>
    </location>
</feature>
<dbReference type="NCBIfam" id="TIGR01296">
    <property type="entry name" value="asd_B"/>
    <property type="match status" value="1"/>
</dbReference>
<dbReference type="GO" id="GO:0046983">
    <property type="term" value="F:protein dimerization activity"/>
    <property type="evidence" value="ECO:0007669"/>
    <property type="project" value="InterPro"/>
</dbReference>
<dbReference type="InterPro" id="IPR000534">
    <property type="entry name" value="Semialdehyde_DH_NAD-bd"/>
</dbReference>
<dbReference type="EC" id="1.2.1.11" evidence="6 15"/>
<evidence type="ECO:0000313" key="19">
    <source>
        <dbReference type="Proteomes" id="UP000322876"/>
    </source>
</evidence>
<protein>
    <recommendedName>
        <fullName evidence="6 15">Aspartate-semialdehyde dehydrogenase</fullName>
        <shortName evidence="15">ASA dehydrogenase</shortName>
        <shortName evidence="15">ASADH</shortName>
        <ecNumber evidence="6 15">1.2.1.11</ecNumber>
    </recommendedName>
    <alternativeName>
        <fullName evidence="15">Aspartate-beta-semialdehyde dehydrogenase</fullName>
    </alternativeName>
</protein>
<evidence type="ECO:0000256" key="1">
    <source>
        <dbReference type="ARBA" id="ARBA00005021"/>
    </source>
</evidence>
<evidence type="ECO:0000256" key="13">
    <source>
        <dbReference type="ARBA" id="ARBA00023167"/>
    </source>
</evidence>
<feature type="binding site" evidence="15">
    <location>
        <position position="105"/>
    </location>
    <ligand>
        <name>phosphate</name>
        <dbReference type="ChEBI" id="CHEBI:43474"/>
    </ligand>
</feature>
<dbReference type="GO" id="GO:0071266">
    <property type="term" value="P:'de novo' L-methionine biosynthetic process"/>
    <property type="evidence" value="ECO:0007669"/>
    <property type="project" value="UniProtKB-UniRule"/>
</dbReference>
<accession>A0A5A8F432</accession>
<dbReference type="EMBL" id="VFJB01000005">
    <property type="protein sequence ID" value="KAA0258129.1"/>
    <property type="molecule type" value="Genomic_DNA"/>
</dbReference>
<evidence type="ECO:0000259" key="17">
    <source>
        <dbReference type="SMART" id="SM00859"/>
    </source>
</evidence>
<evidence type="ECO:0000256" key="9">
    <source>
        <dbReference type="ARBA" id="ARBA00022857"/>
    </source>
</evidence>
<evidence type="ECO:0000256" key="10">
    <source>
        <dbReference type="ARBA" id="ARBA00022915"/>
    </source>
</evidence>
<comment type="caution">
    <text evidence="15">Lacks conserved residue(s) required for the propagation of feature annotation.</text>
</comment>
<keyword evidence="10 15" id="KW-0220">Diaminopimelate biosynthesis</keyword>
<comment type="pathway">
    <text evidence="2 15">Amino-acid biosynthesis; L-lysine biosynthesis via DAP pathway; (S)-tetrahydrodipicolinate from L-aspartate: step 2/4.</text>
</comment>
<evidence type="ECO:0000256" key="8">
    <source>
        <dbReference type="ARBA" id="ARBA00022697"/>
    </source>
</evidence>
<evidence type="ECO:0000256" key="14">
    <source>
        <dbReference type="ARBA" id="ARBA00047891"/>
    </source>
</evidence>
<evidence type="ECO:0000256" key="11">
    <source>
        <dbReference type="ARBA" id="ARBA00023002"/>
    </source>
</evidence>
<evidence type="ECO:0000256" key="12">
    <source>
        <dbReference type="ARBA" id="ARBA00023154"/>
    </source>
</evidence>
<keyword evidence="8 15" id="KW-0791">Threonine biosynthesis</keyword>
<dbReference type="GO" id="GO:0009088">
    <property type="term" value="P:threonine biosynthetic process"/>
    <property type="evidence" value="ECO:0007669"/>
    <property type="project" value="UniProtKB-UniRule"/>
</dbReference>
<gene>
    <name evidence="15" type="primary">asd</name>
    <name evidence="18" type="ORF">FHQ18_06955</name>
</gene>
<evidence type="ECO:0000313" key="18">
    <source>
        <dbReference type="EMBL" id="KAA0258129.1"/>
    </source>
</evidence>
<evidence type="ECO:0000256" key="15">
    <source>
        <dbReference type="HAMAP-Rule" id="MF_02121"/>
    </source>
</evidence>
<dbReference type="Gene3D" id="3.40.50.720">
    <property type="entry name" value="NAD(P)-binding Rossmann-like Domain"/>
    <property type="match status" value="1"/>
</dbReference>
<evidence type="ECO:0000256" key="7">
    <source>
        <dbReference type="ARBA" id="ARBA00022605"/>
    </source>
</evidence>
<dbReference type="CDD" id="cd18131">
    <property type="entry name" value="ASADH_C_bac_euk_like"/>
    <property type="match status" value="1"/>
</dbReference>
<comment type="caution">
    <text evidence="18">The sequence shown here is derived from an EMBL/GenBank/DDBJ whole genome shotgun (WGS) entry which is preliminary data.</text>
</comment>
<proteinExistence type="inferred from homology"/>
<dbReference type="UniPathway" id="UPA00051">
    <property type="reaction ID" value="UER00464"/>
</dbReference>
<dbReference type="SMART" id="SM00859">
    <property type="entry name" value="Semialdhyde_dh"/>
    <property type="match status" value="1"/>
</dbReference>
<dbReference type="Proteomes" id="UP000322876">
    <property type="component" value="Unassembled WGS sequence"/>
</dbReference>
<feature type="binding site" evidence="15">
    <location>
        <position position="240"/>
    </location>
    <ligand>
        <name>substrate</name>
    </ligand>
</feature>
<dbReference type="Gene3D" id="3.30.360.10">
    <property type="entry name" value="Dihydrodipicolinate Reductase, domain 2"/>
    <property type="match status" value="1"/>
</dbReference>
<evidence type="ECO:0000256" key="2">
    <source>
        <dbReference type="ARBA" id="ARBA00005076"/>
    </source>
</evidence>
<feature type="domain" description="Semialdehyde dehydrogenase NAD-binding" evidence="17">
    <location>
        <begin position="10"/>
        <end position="125"/>
    </location>
</feature>
<dbReference type="InterPro" id="IPR036291">
    <property type="entry name" value="NAD(P)-bd_dom_sf"/>
</dbReference>
<dbReference type="UniPathway" id="UPA00034">
    <property type="reaction ID" value="UER00016"/>
</dbReference>
<dbReference type="Pfam" id="PF01118">
    <property type="entry name" value="Semialdhyde_dh"/>
    <property type="match status" value="1"/>
</dbReference>
<dbReference type="GO" id="GO:0009089">
    <property type="term" value="P:lysine biosynthetic process via diaminopimelate"/>
    <property type="evidence" value="ECO:0007669"/>
    <property type="project" value="UniProtKB-UniRule"/>
</dbReference>
<dbReference type="GO" id="GO:0004073">
    <property type="term" value="F:aspartate-semialdehyde dehydrogenase activity"/>
    <property type="evidence" value="ECO:0007669"/>
    <property type="project" value="UniProtKB-UniRule"/>
</dbReference>
<evidence type="ECO:0000256" key="16">
    <source>
        <dbReference type="PIRSR" id="PIRSR000148-1"/>
    </source>
</evidence>
<feature type="binding site" evidence="15">
    <location>
        <position position="186"/>
    </location>
    <ligand>
        <name>NADP(+)</name>
        <dbReference type="ChEBI" id="CHEBI:58349"/>
    </ligand>
</feature>
<dbReference type="AlphaFoldDB" id="A0A5A8F432"/>
<organism evidence="18 19">
    <name type="scientific">Deferribacter autotrophicus</name>
    <dbReference type="NCBI Taxonomy" id="500465"/>
    <lineage>
        <taxon>Bacteria</taxon>
        <taxon>Pseudomonadati</taxon>
        <taxon>Deferribacterota</taxon>
        <taxon>Deferribacteres</taxon>
        <taxon>Deferribacterales</taxon>
        <taxon>Deferribacteraceae</taxon>
        <taxon>Deferribacter</taxon>
    </lineage>
</organism>
<comment type="pathway">
    <text evidence="3 15">Amino-acid biosynthesis; L-threonine biosynthesis; L-threonine from L-aspartate: step 2/5.</text>
</comment>
<feature type="binding site" evidence="15">
    <location>
        <position position="161"/>
    </location>
    <ligand>
        <name>substrate</name>
    </ligand>
</feature>
<keyword evidence="13 15" id="KW-0486">Methionine biosynthesis</keyword>
<dbReference type="SUPFAM" id="SSF51735">
    <property type="entry name" value="NAD(P)-binding Rossmann-fold domains"/>
    <property type="match status" value="1"/>
</dbReference>
<dbReference type="OrthoDB" id="9805684at2"/>
<comment type="function">
    <text evidence="15">Catalyzes the NADPH-dependent formation of L-aspartate-semialdehyde (L-ASA) by the reductive dephosphorylation of L-aspartyl-4-phosphate.</text>
</comment>
<dbReference type="PANTHER" id="PTHR46278:SF2">
    <property type="entry name" value="ASPARTATE-SEMIALDEHYDE DEHYDROGENASE"/>
    <property type="match status" value="1"/>
</dbReference>
<comment type="pathway">
    <text evidence="1 15">Amino-acid biosynthesis; L-methionine biosynthesis via de novo pathway; L-homoserine from L-aspartate: step 2/3.</text>
</comment>
<feature type="binding site" evidence="15">
    <location>
        <begin position="17"/>
        <end position="20"/>
    </location>
    <ligand>
        <name>NADP(+)</name>
        <dbReference type="ChEBI" id="CHEBI:58349"/>
    </ligand>
</feature>
<dbReference type="HAMAP" id="MF_02121">
    <property type="entry name" value="ASADH"/>
    <property type="match status" value="1"/>
</dbReference>
<evidence type="ECO:0000256" key="6">
    <source>
        <dbReference type="ARBA" id="ARBA00013120"/>
    </source>
</evidence>
<dbReference type="InterPro" id="IPR012080">
    <property type="entry name" value="Asp_semialdehyde_DH"/>
</dbReference>
<feature type="active site" description="Proton acceptor" evidence="15 16">
    <location>
        <position position="247"/>
    </location>
</feature>
<dbReference type="PANTHER" id="PTHR46278">
    <property type="entry name" value="DEHYDROGENASE, PUTATIVE-RELATED"/>
    <property type="match status" value="1"/>
</dbReference>
<dbReference type="CDD" id="cd02316">
    <property type="entry name" value="VcASADH2_like_N"/>
    <property type="match status" value="1"/>
</dbReference>
<evidence type="ECO:0000256" key="3">
    <source>
        <dbReference type="ARBA" id="ARBA00005097"/>
    </source>
</evidence>
<dbReference type="PIRSF" id="PIRSF000148">
    <property type="entry name" value="ASA_dh"/>
    <property type="match status" value="1"/>
</dbReference>
<dbReference type="InterPro" id="IPR012280">
    <property type="entry name" value="Semialdhyde_DH_dimer_dom"/>
</dbReference>
<keyword evidence="7 15" id="KW-0028">Amino-acid biosynthesis</keyword>
<dbReference type="NCBIfam" id="NF011456">
    <property type="entry name" value="PRK14874.1"/>
    <property type="match status" value="1"/>
</dbReference>
<dbReference type="GO" id="GO:0019877">
    <property type="term" value="P:diaminopimelate biosynthetic process"/>
    <property type="evidence" value="ECO:0007669"/>
    <property type="project" value="UniProtKB-UniRule"/>
</dbReference>
<reference evidence="18 19" key="1">
    <citation type="submission" date="2019-06" db="EMBL/GenBank/DDBJ databases">
        <title>Genomic insights into carbon and energy metabolism of Deferribacter autotrophicus revealed new metabolic traits in the phylum Deferribacteres.</title>
        <authorList>
            <person name="Slobodkin A.I."/>
            <person name="Slobodkina G.B."/>
            <person name="Allioux M."/>
            <person name="Alain K."/>
            <person name="Jebbar M."/>
            <person name="Shadrin V."/>
            <person name="Kublanov I.V."/>
            <person name="Toshchakov S.V."/>
            <person name="Bonch-Osmolovskaya E.A."/>
        </authorList>
    </citation>
    <scope>NUCLEOTIDE SEQUENCE [LARGE SCALE GENOMIC DNA]</scope>
    <source>
        <strain evidence="18 19">SL50</strain>
    </source>
</reference>
<feature type="binding site" evidence="15">
    <location>
        <position position="320"/>
    </location>
    <ligand>
        <name>NADP(+)</name>
        <dbReference type="ChEBI" id="CHEBI:58349"/>
    </ligand>
</feature>
<dbReference type="InterPro" id="IPR005986">
    <property type="entry name" value="Asp_semialdehyde_DH_beta"/>
</dbReference>
<sequence>MALAKKEKYNVAIVGATGAVGQVFLDILAERDFPINELRLLASKRSAGKKIKFKDTEYTVEELTHDSFKGIDIALFSAGGGRSKEFAPSAVKAGAVVIDNSSAFRMDKDVPLVVPEVNPEDAFKHNGIIANPNCTTIIMVVALKPLHDYGKIKRVIVSSYQSASGAGAKAMQELMDQAKAWSNGEPLKIEAFQHQILFNVIPHIDVFMDNGYTREEMKMYNETKKIMGDDSIEVTATCVRVPVLTAHSEAVTVETEKKITPDKARELFEQAPGIQVLDNPEKNEYPMPLFVSGKDDCYVGRIREDITKENSLNFWVVGDQLRKGAALNAIQIAELLISK</sequence>
<comment type="catalytic activity">
    <reaction evidence="14 15">
        <text>L-aspartate 4-semialdehyde + phosphate + NADP(+) = 4-phospho-L-aspartate + NADPH + H(+)</text>
        <dbReference type="Rhea" id="RHEA:24284"/>
        <dbReference type="ChEBI" id="CHEBI:15378"/>
        <dbReference type="ChEBI" id="CHEBI:43474"/>
        <dbReference type="ChEBI" id="CHEBI:57535"/>
        <dbReference type="ChEBI" id="CHEBI:57783"/>
        <dbReference type="ChEBI" id="CHEBI:58349"/>
        <dbReference type="ChEBI" id="CHEBI:537519"/>
        <dbReference type="EC" id="1.2.1.11"/>
    </reaction>
</comment>
<feature type="binding site" evidence="15">
    <location>
        <begin position="45"/>
        <end position="46"/>
    </location>
    <ligand>
        <name>NADP(+)</name>
        <dbReference type="ChEBI" id="CHEBI:58349"/>
    </ligand>
</feature>
<dbReference type="GO" id="GO:0051287">
    <property type="term" value="F:NAD binding"/>
    <property type="evidence" value="ECO:0007669"/>
    <property type="project" value="InterPro"/>
</dbReference>
<dbReference type="Pfam" id="PF02774">
    <property type="entry name" value="Semialdhyde_dhC"/>
    <property type="match status" value="1"/>
</dbReference>
<dbReference type="GO" id="GO:0050661">
    <property type="term" value="F:NADP binding"/>
    <property type="evidence" value="ECO:0007669"/>
    <property type="project" value="UniProtKB-UniRule"/>
</dbReference>
<comment type="similarity">
    <text evidence="4 15">Belongs to the aspartate-semialdehyde dehydrogenase family.</text>
</comment>
<keyword evidence="9 15" id="KW-0521">NADP</keyword>
<evidence type="ECO:0000256" key="4">
    <source>
        <dbReference type="ARBA" id="ARBA00010584"/>
    </source>
</evidence>
<name>A0A5A8F432_9BACT</name>
<evidence type="ECO:0000256" key="5">
    <source>
        <dbReference type="ARBA" id="ARBA00011738"/>
    </source>
</evidence>
<keyword evidence="19" id="KW-1185">Reference proteome</keyword>